<evidence type="ECO:0000313" key="6">
    <source>
        <dbReference type="Proteomes" id="UP000310639"/>
    </source>
</evidence>
<dbReference type="KEGG" id="nft:FBF37_02885"/>
<evidence type="ECO:0000256" key="3">
    <source>
        <dbReference type="SAM" id="MobiDB-lite"/>
    </source>
</evidence>
<feature type="transmembrane region" description="Helical" evidence="4">
    <location>
        <begin position="2441"/>
        <end position="2460"/>
    </location>
</feature>
<evidence type="ECO:0008006" key="7">
    <source>
        <dbReference type="Google" id="ProtNLM"/>
    </source>
</evidence>
<feature type="compositionally biased region" description="Low complexity" evidence="3">
    <location>
        <begin position="1656"/>
        <end position="1667"/>
    </location>
</feature>
<feature type="region of interest" description="Disordered" evidence="3">
    <location>
        <begin position="2026"/>
        <end position="2054"/>
    </location>
</feature>
<dbReference type="InterPro" id="IPR011050">
    <property type="entry name" value="Pectin_lyase_fold/virulence"/>
</dbReference>
<dbReference type="Gene3D" id="3.80.10.10">
    <property type="entry name" value="Ribonuclease Inhibitor"/>
    <property type="match status" value="1"/>
</dbReference>
<feature type="region of interest" description="Disordered" evidence="3">
    <location>
        <begin position="1841"/>
        <end position="1869"/>
    </location>
</feature>
<proteinExistence type="predicted"/>
<dbReference type="RefSeq" id="WP_138079313.1">
    <property type="nucleotide sequence ID" value="NZ_CP040004.1"/>
</dbReference>
<dbReference type="PROSITE" id="PS51450">
    <property type="entry name" value="LRR"/>
    <property type="match status" value="1"/>
</dbReference>
<keyword evidence="1" id="KW-0732">Signal</keyword>
<dbReference type="NCBIfam" id="NF041766">
    <property type="entry name" value="choice_anch_U"/>
    <property type="match status" value="1"/>
</dbReference>
<dbReference type="InterPro" id="IPR050328">
    <property type="entry name" value="Dev_Immune_Receptor"/>
</dbReference>
<evidence type="ECO:0000313" key="5">
    <source>
        <dbReference type="EMBL" id="QCT42397.1"/>
    </source>
</evidence>
<dbReference type="InterPro" id="IPR006626">
    <property type="entry name" value="PbH1"/>
</dbReference>
<feature type="region of interest" description="Disordered" evidence="3">
    <location>
        <begin position="1093"/>
        <end position="1129"/>
    </location>
</feature>
<keyword evidence="2" id="KW-0175">Coiled coil</keyword>
<feature type="region of interest" description="Disordered" evidence="3">
    <location>
        <begin position="1286"/>
        <end position="1314"/>
    </location>
</feature>
<feature type="compositionally biased region" description="Low complexity" evidence="3">
    <location>
        <begin position="1100"/>
        <end position="1112"/>
    </location>
</feature>
<dbReference type="Gene3D" id="2.160.20.10">
    <property type="entry name" value="Single-stranded right-handed beta-helix, Pectin lyase-like"/>
    <property type="match status" value="2"/>
</dbReference>
<keyword evidence="4" id="KW-1133">Transmembrane helix</keyword>
<dbReference type="InterPro" id="IPR032675">
    <property type="entry name" value="LRR_dom_sf"/>
</dbReference>
<dbReference type="InterPro" id="IPR012334">
    <property type="entry name" value="Pectin_lyas_fold"/>
</dbReference>
<feature type="region of interest" description="Disordered" evidence="3">
    <location>
        <begin position="1471"/>
        <end position="1499"/>
    </location>
</feature>
<name>A0A4P9A3J4_9BACT</name>
<keyword evidence="4" id="KW-0812">Transmembrane</keyword>
<accession>A0A4P9A3J4</accession>
<feature type="compositionally biased region" description="Low complexity" evidence="3">
    <location>
        <begin position="1286"/>
        <end position="1297"/>
    </location>
</feature>
<feature type="region of interest" description="Disordered" evidence="3">
    <location>
        <begin position="1656"/>
        <end position="1684"/>
    </location>
</feature>
<dbReference type="PANTHER" id="PTHR24373:SF370">
    <property type="entry name" value="FISH-LIPS, ISOFORM E"/>
    <property type="match status" value="1"/>
</dbReference>
<feature type="compositionally biased region" description="Low complexity" evidence="3">
    <location>
        <begin position="2026"/>
        <end position="2037"/>
    </location>
</feature>
<reference evidence="5 6" key="1">
    <citation type="submission" date="2019-04" db="EMBL/GenBank/DDBJ databases">
        <title>Saccharibacteria TM7 genomes.</title>
        <authorList>
            <person name="Bor B."/>
            <person name="He X."/>
            <person name="Chen T."/>
            <person name="Dewhirst F.E."/>
        </authorList>
    </citation>
    <scope>NUCLEOTIDE SEQUENCE [LARGE SCALE GENOMIC DNA]</scope>
    <source>
        <strain evidence="5 6">BB001</strain>
    </source>
</reference>
<dbReference type="InterPro" id="IPR001611">
    <property type="entry name" value="Leu-rich_rpt"/>
</dbReference>
<dbReference type="SMART" id="SM00710">
    <property type="entry name" value="PbH1"/>
    <property type="match status" value="5"/>
</dbReference>
<feature type="compositionally biased region" description="Low complexity" evidence="3">
    <location>
        <begin position="1471"/>
        <end position="1482"/>
    </location>
</feature>
<protein>
    <recommendedName>
        <fullName evidence="7">Right handed beta helix domain-containing protein</fullName>
    </recommendedName>
</protein>
<organism evidence="5 6">
    <name type="scientific">Candidatus Nanosynbacter featherlites</name>
    <dbReference type="NCBI Taxonomy" id="2572088"/>
    <lineage>
        <taxon>Bacteria</taxon>
        <taxon>Candidatus Saccharimonadota</taxon>
        <taxon>Candidatus Saccharimonadia</taxon>
        <taxon>Candidatus Nanosynbacterales</taxon>
        <taxon>Candidatus Nanosynbacteraceae</taxon>
        <taxon>Candidatus Nanosynbacter</taxon>
    </lineage>
</organism>
<feature type="coiled-coil region" evidence="2">
    <location>
        <begin position="2189"/>
        <end position="2220"/>
    </location>
</feature>
<dbReference type="SUPFAM" id="SSF52058">
    <property type="entry name" value="L domain-like"/>
    <property type="match status" value="1"/>
</dbReference>
<keyword evidence="4" id="KW-0472">Membrane</keyword>
<dbReference type="SUPFAM" id="SSF51126">
    <property type="entry name" value="Pectin lyase-like"/>
    <property type="match status" value="1"/>
</dbReference>
<dbReference type="Proteomes" id="UP000310639">
    <property type="component" value="Chromosome"/>
</dbReference>
<dbReference type="GO" id="GO:0031012">
    <property type="term" value="C:extracellular matrix"/>
    <property type="evidence" value="ECO:0007669"/>
    <property type="project" value="TreeGrafter"/>
</dbReference>
<keyword evidence="6" id="KW-1185">Reference proteome</keyword>
<dbReference type="OrthoDB" id="9807425at2"/>
<sequence>MVRLRISRRNQRVAKIAIPAAAVVMVFALVLTNPFMAKAASVHKKYKAMDTNYPVPTTNVAWISPDGNDNSGNGTEARPFATFRRGLQAVSDGGTVVAKSGVYREPHFFVTKKNITFQAAPHAEVWMKGSDVVSAGQWTKEGNMWKTTGKFRNFCRVCTVNPDPSKEGMAAYPEQMFIDDEPLEQVDAKSKVGPGKFYVEDKNPTTLKDPTNNRAGFNVGTEDDLTYYVGSDPSRGTTEITNRARAFSVGGRNADDGSNFTMKAINVAQYSPVQSWSWDRQLPDDQVGTSMIVVNGRGSVVQDSIFTQSSSVGFNTDAEGARIVNNKFIGNGGNGAGANRAHNTTFENNIFTENNAANYLTNGSVCLAWCTVSEIKVTHIENFTFRGNVVDNSKNPASTGNDYYVRNGTAGVWCDEGCIKAKIVNNFFINTTTAIFDEVSDGTIIASNIIEGSGAGIGVSSSSNSKVYNNTISRTNRPIMLNEDARTDGCNERDRNNPQICKSLESWSAGKGLSWNLTGLEMYNNIISSRAVISGDTGAPLWSYPVRSTGGPNHTGPGTYTNDMFKGFDYNAYYRSSLQNEGTIMTWDLADVPNRLDILFANVKDIAKDSRVRSSIDGRDTHSFDLFGTRANNPYFIKEAEQNTDYRKSNYNLKAGSPAIGSGKPLSAEVASAIDPSGQHVRPGVAVNRGALVNAYMDSTNSPTPPQPPAAQGVNIPDARLRQLLNKRLAEISGKTRSDAQAITAQEMLTIDRMYVDNTGNITEDQRIKDLTGLEYAKNVTELSLGNHAITNLQPLSGLTKLRALQLSGNKVADIQPLAGLSELRSVNLSENVVTNYSPLSSLNKLEQVSMSGANQTLDLSTFAGSKNSLKKISFYDYGRNTKVVNAQSLVGAPALTSLRLTGGQLSENEITAIGRMTQLTELRLDYSTVMNAQPLAGLNRLTSLKLENQQGSMTTESEVFNSPLKDATGAPITIENTATLVNEAAGKLKVAAPAYDGQPHALQANWNKQITVNGKPFTFSGTLHVTATLPKPDLSALRTAIANAEKEPAYITNDATVKQALAKAKEVEKQPNPAATAIQKAANDLNTAVANAKKKEADAQTAAEQAVAQAEHNQDPDDVTSANAKVAAVQDPTKKQAFQDRLNQVTANVTAARNALSALITKAKDPATTAGMSQESKDALAAQVTQAEQVAANAGASVTELNAAKAALQAKLDALRPDLSALRTAIANAEKEPAYITNDATVKQALAKAKEVEKQPNPAATAIQKAANDLNTAVANAKKKEADAQTAAEQAVAQAEHNQDPDDVTSANAKVAAVQDPTKKQAFQDRLNQVTANVTAARNALSALITKAKDPATTAGMSQESKDALAAQVTQAEQVAANAGASVTELNAAKAALQAKLDALRPDLSALRTAIANAEKEPAYITNDATVKQALAKAKEVEKQPNPAATAIQKAANDLNTAVANAKKKEADAQTAAEQAVAQAEHNQDPDDVTSANAKVAAVQDPTKKQAFQDRLNQVTANVTAARNALSALITKAKDPATTAGMSQESKDALAAQVTQAEQVAANAGASVTELNAAKAALQAKLDALRPDLSALRTAIANAEKEPAYITNDATVKQALAKAKEVEKQPNPAATAIQKAANDLNTAVANAKKKEADAQTAAEQAVAQAEHNQDPDDVTSANAKVAAVQDPTKKQAFQDRLNQVTANVTAARNALSALITKAKDPATTAGMSQESKDALAAQVTQAEQVAANAGASVTELNAAKAALQAKLDALRPDLSALRTAIANAEKEPAYITNDATVKQALAKAKEVEKQPNPAATAIQKAANDLNTAVANAKKKEADAQTAAEQAVAQAEHNQDPDDVTSANAKVAAVQDPTKKQAFQDRLNQVTANVTAARNALSALITKAKDPATTAGMSQESKDALAAQVTQAEQVAANAGASVTELNAAKAALQAKLDALRPDLSALRTAIANAEKEPAYITNDATVKQALAKAKEVEKQPNPAATAIQKAANDLNTAVANAKKKEADAQTAAEQAVAQAEHNQDPDDVTSANAKVAAVQDPTKKQAFQDRLNQVTANVTAARNALSALITKAKDPATTAGMSQESKDALAAQVTQAEQVAANAGASVTELNAAKAALQAKLDALRPDLSALRTAIANAEKEPAYITNDATVKQALAKAKEVEKQPNPAATAIQKAANDLNTAVANAKKKEADAQTAAEQAVAQAEHSKTQSAVNDARALAAKVQDATKRTALENRLNAIIIPGPQAPRNKMTVAQPHHRSLTVETSGNSCYNLATAQSASTPDRYNNRVLREGVDFTINCNNQAPAVGFTARVTLTLSRRYANTNRLTIGKIMNGRVYQDITSRVTFGNTPDGNYTTISYDLTDGGFGDGDGAANGTIIDPVGVYEEEGATQNGNQNANSGSNSAVAKIAKKASNALADTGSNAIVIALGSIAVVATGAWIIIKRRR</sequence>
<dbReference type="EMBL" id="CP040004">
    <property type="protein sequence ID" value="QCT42397.1"/>
    <property type="molecule type" value="Genomic_DNA"/>
</dbReference>
<evidence type="ECO:0000256" key="2">
    <source>
        <dbReference type="SAM" id="Coils"/>
    </source>
</evidence>
<feature type="compositionally biased region" description="Low complexity" evidence="3">
    <location>
        <begin position="1841"/>
        <end position="1852"/>
    </location>
</feature>
<evidence type="ECO:0000256" key="4">
    <source>
        <dbReference type="SAM" id="Phobius"/>
    </source>
</evidence>
<dbReference type="InterPro" id="IPR053784">
    <property type="entry name" value="Choice_anch_U_dom"/>
</dbReference>
<gene>
    <name evidence="5" type="ORF">FBF37_02885</name>
</gene>
<evidence type="ECO:0000256" key="1">
    <source>
        <dbReference type="ARBA" id="ARBA00022729"/>
    </source>
</evidence>
<dbReference type="GO" id="GO:0005615">
    <property type="term" value="C:extracellular space"/>
    <property type="evidence" value="ECO:0007669"/>
    <property type="project" value="TreeGrafter"/>
</dbReference>
<dbReference type="PANTHER" id="PTHR24373">
    <property type="entry name" value="SLIT RELATED LEUCINE-RICH REPEAT NEURONAL PROTEIN"/>
    <property type="match status" value="1"/>
</dbReference>